<evidence type="ECO:0000256" key="3">
    <source>
        <dbReference type="ARBA" id="ARBA00022691"/>
    </source>
</evidence>
<keyword evidence="7" id="KW-1185">Reference proteome</keyword>
<dbReference type="Proteomes" id="UP001196980">
    <property type="component" value="Unassembled WGS sequence"/>
</dbReference>
<dbReference type="PANTHER" id="PTHR42786:SF2">
    <property type="entry name" value="TRNA (CYTIDINE_URIDINE-2'-O-)-METHYLTRANSFERASE TRMJ"/>
    <property type="match status" value="1"/>
</dbReference>
<dbReference type="EMBL" id="JABXWD010000082">
    <property type="protein sequence ID" value="MBV6341204.1"/>
    <property type="molecule type" value="Genomic_DNA"/>
</dbReference>
<dbReference type="RefSeq" id="WP_218251832.1">
    <property type="nucleotide sequence ID" value="NZ_JABXWD010000082.1"/>
</dbReference>
<dbReference type="GO" id="GO:0032259">
    <property type="term" value="P:methylation"/>
    <property type="evidence" value="ECO:0007669"/>
    <property type="project" value="UniProtKB-KW"/>
</dbReference>
<comment type="subunit">
    <text evidence="4">Homodimer.</text>
</comment>
<dbReference type="NCBIfam" id="TIGR00050">
    <property type="entry name" value="rRNA_methyl_1"/>
    <property type="match status" value="1"/>
</dbReference>
<comment type="catalytic activity">
    <reaction evidence="4">
        <text>cytidine(32) in tRNA + S-adenosyl-L-methionine = 2'-O-methylcytidine(32) in tRNA + S-adenosyl-L-homocysteine + H(+)</text>
        <dbReference type="Rhea" id="RHEA:42932"/>
        <dbReference type="Rhea" id="RHEA-COMP:10288"/>
        <dbReference type="Rhea" id="RHEA-COMP:10289"/>
        <dbReference type="ChEBI" id="CHEBI:15378"/>
        <dbReference type="ChEBI" id="CHEBI:57856"/>
        <dbReference type="ChEBI" id="CHEBI:59789"/>
        <dbReference type="ChEBI" id="CHEBI:74495"/>
        <dbReference type="ChEBI" id="CHEBI:82748"/>
        <dbReference type="EC" id="2.1.1.200"/>
    </reaction>
</comment>
<protein>
    <recommendedName>
        <fullName evidence="4">tRNA (cytidine/uridine-2'-O-)-methyltransferase TrmJ</fullName>
        <ecNumber evidence="4">2.1.1.200</ecNumber>
    </recommendedName>
    <alternativeName>
        <fullName evidence="4">tRNA (cytidine(32)/uridine(32)-2'-O)-methyltransferase</fullName>
    </alternativeName>
    <alternativeName>
        <fullName evidence="4">tRNA Cm32/Um32 methyltransferase</fullName>
    </alternativeName>
</protein>
<evidence type="ECO:0000313" key="7">
    <source>
        <dbReference type="Proteomes" id="UP001196980"/>
    </source>
</evidence>
<dbReference type="InterPro" id="IPR001537">
    <property type="entry name" value="SpoU_MeTrfase"/>
</dbReference>
<dbReference type="EC" id="2.1.1.200" evidence="4"/>
<evidence type="ECO:0000256" key="2">
    <source>
        <dbReference type="ARBA" id="ARBA00022679"/>
    </source>
</evidence>
<keyword evidence="4" id="KW-0963">Cytoplasm</keyword>
<dbReference type="GO" id="GO:0008168">
    <property type="term" value="F:methyltransferase activity"/>
    <property type="evidence" value="ECO:0007669"/>
    <property type="project" value="UniProtKB-KW"/>
</dbReference>
<comment type="subcellular location">
    <subcellularLocation>
        <location evidence="4">Cytoplasm</location>
    </subcellularLocation>
</comment>
<keyword evidence="2 6" id="KW-0808">Transferase</keyword>
<keyword evidence="1 4" id="KW-0489">Methyltransferase</keyword>
<keyword evidence="4" id="KW-0819">tRNA processing</keyword>
<feature type="domain" description="tRNA/rRNA methyltransferase SpoU type" evidence="5">
    <location>
        <begin position="9"/>
        <end position="158"/>
    </location>
</feature>
<evidence type="ECO:0000256" key="1">
    <source>
        <dbReference type="ARBA" id="ARBA00022603"/>
    </source>
</evidence>
<dbReference type="PANTHER" id="PTHR42786">
    <property type="entry name" value="TRNA/RRNA METHYLTRANSFERASE"/>
    <property type="match status" value="1"/>
</dbReference>
<dbReference type="PIRSF" id="PIRSF004808">
    <property type="entry name" value="LasT"/>
    <property type="match status" value="1"/>
</dbReference>
<organism evidence="6 7">
    <name type="scientific">Candidatus Magnetobacterium casense</name>
    <dbReference type="NCBI Taxonomy" id="1455061"/>
    <lineage>
        <taxon>Bacteria</taxon>
        <taxon>Pseudomonadati</taxon>
        <taxon>Nitrospirota</taxon>
        <taxon>Thermodesulfovibrionia</taxon>
        <taxon>Thermodesulfovibrionales</taxon>
        <taxon>Candidatus Magnetobacteriaceae</taxon>
        <taxon>Candidatus Magnetobacterium</taxon>
    </lineage>
</organism>
<dbReference type="Pfam" id="PF00588">
    <property type="entry name" value="SpoU_methylase"/>
    <property type="match status" value="1"/>
</dbReference>
<dbReference type="InterPro" id="IPR004384">
    <property type="entry name" value="RNA_MeTrfase_TrmJ/LasT"/>
</dbReference>
<dbReference type="CDD" id="cd18093">
    <property type="entry name" value="SpoU-like_TrmJ"/>
    <property type="match status" value="1"/>
</dbReference>
<gene>
    <name evidence="4" type="primary">trmJ</name>
    <name evidence="6" type="ORF">HWQ67_06360</name>
</gene>
<keyword evidence="3 4" id="KW-0949">S-adenosyl-L-methionine</keyword>
<evidence type="ECO:0000259" key="5">
    <source>
        <dbReference type="Pfam" id="PF00588"/>
    </source>
</evidence>
<accession>A0ABS6RX44</accession>
<sequence>MTMNLRDNIYFTLVQPRESGNVGAAARAIKNMGFERLCLVDPCDYLNAEARAFAHGAIDVLEGATVCANLTEAVSDKAIVIGTTRRQGKTRGVIRPVKEAVATIAELANNNKVAILFGREDKGLLSEEINRCGFLMTIATSHAQPSLNLAQAVLIVAYELSPVCRNNHCARTPKLVPQEHLNHLYDRIAEVLRNLDISMRGSEDLESDIVRNIRHLVGRYGLTHWEVDMLHGICSAINNKCKRSG</sequence>
<comment type="catalytic activity">
    <reaction evidence="4">
        <text>uridine(32) in tRNA + S-adenosyl-L-methionine = 2'-O-methyluridine(32) in tRNA + S-adenosyl-L-homocysteine + H(+)</text>
        <dbReference type="Rhea" id="RHEA:42936"/>
        <dbReference type="Rhea" id="RHEA-COMP:10107"/>
        <dbReference type="Rhea" id="RHEA-COMP:10290"/>
        <dbReference type="ChEBI" id="CHEBI:15378"/>
        <dbReference type="ChEBI" id="CHEBI:57856"/>
        <dbReference type="ChEBI" id="CHEBI:59789"/>
        <dbReference type="ChEBI" id="CHEBI:65315"/>
        <dbReference type="ChEBI" id="CHEBI:74478"/>
        <dbReference type="EC" id="2.1.1.200"/>
    </reaction>
</comment>
<evidence type="ECO:0000256" key="4">
    <source>
        <dbReference type="RuleBase" id="RU362024"/>
    </source>
</evidence>
<comment type="caution">
    <text evidence="6">The sequence shown here is derived from an EMBL/GenBank/DDBJ whole genome shotgun (WGS) entry which is preliminary data.</text>
</comment>
<proteinExistence type="predicted"/>
<evidence type="ECO:0000313" key="6">
    <source>
        <dbReference type="EMBL" id="MBV6341204.1"/>
    </source>
</evidence>
<reference evidence="6 7" key="1">
    <citation type="journal article" date="2020" name="J Geophys Res Biogeosci">
        <title>Magnetotaxis as an Adaptation to Enable Bacterial Shuttling of Microbial Sulfur and Sulfur Cycling Across Aquatic Oxic#Anoxic Interfaces.</title>
        <authorList>
            <person name="Li J."/>
            <person name="Liu P."/>
            <person name="Wang J."/>
            <person name="Roberts A.P."/>
            <person name="Pan Y."/>
        </authorList>
    </citation>
    <scope>NUCLEOTIDE SEQUENCE [LARGE SCALE GENOMIC DNA]</scope>
    <source>
        <strain evidence="6 7">MYR-1_YQ</strain>
    </source>
</reference>
<name>A0ABS6RX44_9BACT</name>
<comment type="function">
    <text evidence="4">Catalyzes the formation of 2'O-methylated cytidine (Cm32) or 2'O-methylated uridine (Um32) at position 32 in tRNA.</text>
</comment>